<dbReference type="Pfam" id="PF07535">
    <property type="entry name" value="zf-DBF"/>
    <property type="match status" value="1"/>
</dbReference>
<feature type="domain" description="DBF4-type" evidence="5">
    <location>
        <begin position="274"/>
        <end position="323"/>
    </location>
</feature>
<feature type="non-terminal residue" evidence="6">
    <location>
        <position position="329"/>
    </location>
</feature>
<dbReference type="InterPro" id="IPR051590">
    <property type="entry name" value="Replication_Regulatory_Kinase"/>
</dbReference>
<dbReference type="PROSITE" id="PS51265">
    <property type="entry name" value="ZF_DBF4"/>
    <property type="match status" value="1"/>
</dbReference>
<dbReference type="InterPro" id="IPR006572">
    <property type="entry name" value="Znf_DBF"/>
</dbReference>
<dbReference type="GO" id="GO:0043539">
    <property type="term" value="F:protein serine/threonine kinase activator activity"/>
    <property type="evidence" value="ECO:0007669"/>
    <property type="project" value="TreeGrafter"/>
</dbReference>
<dbReference type="Gene3D" id="6.10.250.3410">
    <property type="entry name" value="DBF zinc finger"/>
    <property type="match status" value="1"/>
</dbReference>
<dbReference type="GO" id="GO:0031431">
    <property type="term" value="C:Dbf4-dependent protein kinase complex"/>
    <property type="evidence" value="ECO:0007669"/>
    <property type="project" value="TreeGrafter"/>
</dbReference>
<evidence type="ECO:0000313" key="7">
    <source>
        <dbReference type="Proteomes" id="UP001152759"/>
    </source>
</evidence>
<dbReference type="Proteomes" id="UP001152759">
    <property type="component" value="Chromosome 2"/>
</dbReference>
<keyword evidence="7" id="KW-1185">Reference proteome</keyword>
<keyword evidence="2 4" id="KW-0863">Zinc-finger</keyword>
<protein>
    <recommendedName>
        <fullName evidence="5">DBF4-type domain-containing protein</fullName>
    </recommendedName>
</protein>
<evidence type="ECO:0000256" key="4">
    <source>
        <dbReference type="PROSITE-ProRule" id="PRU00600"/>
    </source>
</evidence>
<dbReference type="GO" id="GO:1901987">
    <property type="term" value="P:regulation of cell cycle phase transition"/>
    <property type="evidence" value="ECO:0007669"/>
    <property type="project" value="TreeGrafter"/>
</dbReference>
<dbReference type="EMBL" id="OU963863">
    <property type="protein sequence ID" value="CAH0383854.1"/>
    <property type="molecule type" value="Genomic_DNA"/>
</dbReference>
<evidence type="ECO:0000313" key="6">
    <source>
        <dbReference type="EMBL" id="CAH0383854.1"/>
    </source>
</evidence>
<dbReference type="PANTHER" id="PTHR15375">
    <property type="entry name" value="ACTIVATOR OF S-PHASE KINASE-RELATED"/>
    <property type="match status" value="1"/>
</dbReference>
<dbReference type="GO" id="GO:0010571">
    <property type="term" value="P:positive regulation of nuclear cell cycle DNA replication"/>
    <property type="evidence" value="ECO:0007669"/>
    <property type="project" value="TreeGrafter"/>
</dbReference>
<gene>
    <name evidence="6" type="ORF">BEMITA_LOCUS3259</name>
</gene>
<proteinExistence type="predicted"/>
<dbReference type="GO" id="GO:0008270">
    <property type="term" value="F:zinc ion binding"/>
    <property type="evidence" value="ECO:0007669"/>
    <property type="project" value="UniProtKB-KW"/>
</dbReference>
<name>A0A9P0A441_BEMTA</name>
<keyword evidence="1" id="KW-0479">Metal-binding</keyword>
<reference evidence="6" key="1">
    <citation type="submission" date="2021-12" db="EMBL/GenBank/DDBJ databases">
        <authorList>
            <person name="King R."/>
        </authorList>
    </citation>
    <scope>NUCLEOTIDE SEQUENCE</scope>
</reference>
<accession>A0A9P0A441</accession>
<dbReference type="GO" id="GO:0003676">
    <property type="term" value="F:nucleic acid binding"/>
    <property type="evidence" value="ECO:0007669"/>
    <property type="project" value="InterPro"/>
</dbReference>
<keyword evidence="3" id="KW-0862">Zinc</keyword>
<dbReference type="InterPro" id="IPR038545">
    <property type="entry name" value="Znf_DBF_sf"/>
</dbReference>
<evidence type="ECO:0000256" key="2">
    <source>
        <dbReference type="ARBA" id="ARBA00022771"/>
    </source>
</evidence>
<sequence length="329" mass="37365">MVPSSSLKKKTVAPTCKQGSSKVNLIESVDKKAKNTPSSKVHKILQDKKFYLDVKNHSVLKKTETRLRAHGAAIEQFLTKEVQYVLTNRQEWNSSCRKPVVISPSLPVSPSSSWISPSTFQTTSPDDGVNVRKSRSRVEAMLEKARLQPQRVCPADPLQFAESWKIPIYSVDAFFRWLDRKIELLKGCLKHNKKSNGVRALKGLFLKVEPADKFVRPQFKEFDEWPSINFDCDPSLPPFEKNCESRKLRSANSSQNVQRASRTRMTKQKIVEDEPAVAGYCEICSQRYCNLKDHIASSSHIKRASNKADFVTLDELINMQSVEGFLSDM</sequence>
<evidence type="ECO:0000256" key="1">
    <source>
        <dbReference type="ARBA" id="ARBA00022723"/>
    </source>
</evidence>
<evidence type="ECO:0000256" key="3">
    <source>
        <dbReference type="ARBA" id="ARBA00022833"/>
    </source>
</evidence>
<organism evidence="6 7">
    <name type="scientific">Bemisia tabaci</name>
    <name type="common">Sweetpotato whitefly</name>
    <name type="synonym">Aleurodes tabaci</name>
    <dbReference type="NCBI Taxonomy" id="7038"/>
    <lineage>
        <taxon>Eukaryota</taxon>
        <taxon>Metazoa</taxon>
        <taxon>Ecdysozoa</taxon>
        <taxon>Arthropoda</taxon>
        <taxon>Hexapoda</taxon>
        <taxon>Insecta</taxon>
        <taxon>Pterygota</taxon>
        <taxon>Neoptera</taxon>
        <taxon>Paraneoptera</taxon>
        <taxon>Hemiptera</taxon>
        <taxon>Sternorrhyncha</taxon>
        <taxon>Aleyrodoidea</taxon>
        <taxon>Aleyrodidae</taxon>
        <taxon>Aleyrodinae</taxon>
        <taxon>Bemisia</taxon>
    </lineage>
</organism>
<dbReference type="PANTHER" id="PTHR15375:SF26">
    <property type="entry name" value="PROTEIN CHIFFON"/>
    <property type="match status" value="1"/>
</dbReference>
<dbReference type="SMART" id="SM00586">
    <property type="entry name" value="ZnF_DBF"/>
    <property type="match status" value="1"/>
</dbReference>
<dbReference type="AlphaFoldDB" id="A0A9P0A441"/>
<evidence type="ECO:0000259" key="5">
    <source>
        <dbReference type="PROSITE" id="PS51265"/>
    </source>
</evidence>